<evidence type="ECO:0000256" key="3">
    <source>
        <dbReference type="PIRSR" id="PIRSR606689-1"/>
    </source>
</evidence>
<dbReference type="Pfam" id="PF00025">
    <property type="entry name" value="Arf"/>
    <property type="match status" value="1"/>
</dbReference>
<proteinExistence type="predicted"/>
<dbReference type="InterPro" id="IPR006689">
    <property type="entry name" value="Small_GTPase_ARF/SAR"/>
</dbReference>
<dbReference type="PROSITE" id="PS51417">
    <property type="entry name" value="ARF"/>
    <property type="match status" value="1"/>
</dbReference>
<name>A0A5N7A3S7_9EURO</name>
<keyword evidence="4" id="KW-0460">Magnesium</keyword>
<dbReference type="AlphaFoldDB" id="A0A5N7A3S7"/>
<dbReference type="GO" id="GO:0046872">
    <property type="term" value="F:metal ion binding"/>
    <property type="evidence" value="ECO:0007669"/>
    <property type="project" value="UniProtKB-KW"/>
</dbReference>
<feature type="region of interest" description="Disordered" evidence="5">
    <location>
        <begin position="191"/>
        <end position="238"/>
    </location>
</feature>
<evidence type="ECO:0000313" key="6">
    <source>
        <dbReference type="EMBL" id="KAE8363160.1"/>
    </source>
</evidence>
<dbReference type="GO" id="GO:0005525">
    <property type="term" value="F:GTP binding"/>
    <property type="evidence" value="ECO:0007669"/>
    <property type="project" value="UniProtKB-KW"/>
</dbReference>
<keyword evidence="7" id="KW-1185">Reference proteome</keyword>
<dbReference type="OrthoDB" id="427186at2759"/>
<dbReference type="Gene3D" id="3.40.50.300">
    <property type="entry name" value="P-loop containing nucleotide triphosphate hydrolases"/>
    <property type="match status" value="1"/>
</dbReference>
<feature type="compositionally biased region" description="Basic and acidic residues" evidence="5">
    <location>
        <begin position="204"/>
        <end position="213"/>
    </location>
</feature>
<feature type="binding site" evidence="4">
    <location>
        <position position="30"/>
    </location>
    <ligand>
        <name>Mg(2+)</name>
        <dbReference type="ChEBI" id="CHEBI:18420"/>
    </ligand>
</feature>
<keyword evidence="1 3" id="KW-0547">Nucleotide-binding</keyword>
<evidence type="ECO:0000256" key="5">
    <source>
        <dbReference type="SAM" id="MobiDB-lite"/>
    </source>
</evidence>
<dbReference type="SMART" id="SM00177">
    <property type="entry name" value="ARF"/>
    <property type="match status" value="1"/>
</dbReference>
<organism evidence="6 7">
    <name type="scientific">Aspergillus caelatus</name>
    <dbReference type="NCBI Taxonomy" id="61420"/>
    <lineage>
        <taxon>Eukaryota</taxon>
        <taxon>Fungi</taxon>
        <taxon>Dikarya</taxon>
        <taxon>Ascomycota</taxon>
        <taxon>Pezizomycotina</taxon>
        <taxon>Eurotiomycetes</taxon>
        <taxon>Eurotiomycetidae</taxon>
        <taxon>Eurotiales</taxon>
        <taxon>Aspergillaceae</taxon>
        <taxon>Aspergillus</taxon>
        <taxon>Aspergillus subgen. Circumdati</taxon>
    </lineage>
</organism>
<protein>
    <recommendedName>
        <fullName evidence="8">P-loop containing nucleoside triphosphate hydrolase protein</fullName>
    </recommendedName>
</protein>
<evidence type="ECO:0000256" key="1">
    <source>
        <dbReference type="ARBA" id="ARBA00022741"/>
    </source>
</evidence>
<keyword evidence="4" id="KW-0479">Metal-binding</keyword>
<evidence type="ECO:0008006" key="8">
    <source>
        <dbReference type="Google" id="ProtNLM"/>
    </source>
</evidence>
<gene>
    <name evidence="6" type="ORF">BDV27DRAFT_159065</name>
</gene>
<feature type="binding site" evidence="3">
    <location>
        <begin position="127"/>
        <end position="130"/>
    </location>
    <ligand>
        <name>GTP</name>
        <dbReference type="ChEBI" id="CHEBI:37565"/>
    </ligand>
</feature>
<evidence type="ECO:0000313" key="7">
    <source>
        <dbReference type="Proteomes" id="UP000326268"/>
    </source>
</evidence>
<dbReference type="Proteomes" id="UP000326268">
    <property type="component" value="Unassembled WGS sequence"/>
</dbReference>
<dbReference type="SUPFAM" id="SSF52540">
    <property type="entry name" value="P-loop containing nucleoside triphosphate hydrolases"/>
    <property type="match status" value="1"/>
</dbReference>
<reference evidence="6 7" key="1">
    <citation type="submission" date="2019-04" db="EMBL/GenBank/DDBJ databases">
        <title>Friends and foes A comparative genomics studyof 23 Aspergillus species from section Flavi.</title>
        <authorList>
            <consortium name="DOE Joint Genome Institute"/>
            <person name="Kjaerbolling I."/>
            <person name="Vesth T."/>
            <person name="Frisvad J.C."/>
            <person name="Nybo J.L."/>
            <person name="Theobald S."/>
            <person name="Kildgaard S."/>
            <person name="Isbrandt T."/>
            <person name="Kuo A."/>
            <person name="Sato A."/>
            <person name="Lyhne E.K."/>
            <person name="Kogle M.E."/>
            <person name="Wiebenga A."/>
            <person name="Kun R.S."/>
            <person name="Lubbers R.J."/>
            <person name="Makela M.R."/>
            <person name="Barry K."/>
            <person name="Chovatia M."/>
            <person name="Clum A."/>
            <person name="Daum C."/>
            <person name="Haridas S."/>
            <person name="He G."/>
            <person name="LaButti K."/>
            <person name="Lipzen A."/>
            <person name="Mondo S."/>
            <person name="Riley R."/>
            <person name="Salamov A."/>
            <person name="Simmons B.A."/>
            <person name="Magnuson J.K."/>
            <person name="Henrissat B."/>
            <person name="Mortensen U.H."/>
            <person name="Larsen T.O."/>
            <person name="Devries R.P."/>
            <person name="Grigoriev I.V."/>
            <person name="Machida M."/>
            <person name="Baker S.E."/>
            <person name="Andersen M.R."/>
        </authorList>
    </citation>
    <scope>NUCLEOTIDE SEQUENCE [LARGE SCALE GENOMIC DNA]</scope>
    <source>
        <strain evidence="6 7">CBS 763.97</strain>
    </source>
</reference>
<keyword evidence="2 3" id="KW-0342">GTP-binding</keyword>
<feature type="binding site" evidence="3">
    <location>
        <begin position="23"/>
        <end position="30"/>
    </location>
    <ligand>
        <name>GTP</name>
        <dbReference type="ChEBI" id="CHEBI:37565"/>
    </ligand>
</feature>
<dbReference type="InterPro" id="IPR027417">
    <property type="entry name" value="P-loop_NTPase"/>
</dbReference>
<dbReference type="RefSeq" id="XP_031926241.1">
    <property type="nucleotide sequence ID" value="XM_032072813.1"/>
</dbReference>
<dbReference type="EMBL" id="ML737683">
    <property type="protein sequence ID" value="KAE8363160.1"/>
    <property type="molecule type" value="Genomic_DNA"/>
</dbReference>
<evidence type="ECO:0000256" key="2">
    <source>
        <dbReference type="ARBA" id="ARBA00023134"/>
    </source>
</evidence>
<dbReference type="GO" id="GO:0003924">
    <property type="term" value="F:GTPase activity"/>
    <property type="evidence" value="ECO:0007669"/>
    <property type="project" value="InterPro"/>
</dbReference>
<evidence type="ECO:0000256" key="4">
    <source>
        <dbReference type="PIRSR" id="PIRSR606689-2"/>
    </source>
</evidence>
<feature type="binding site" evidence="4">
    <location>
        <position position="47"/>
    </location>
    <ligand>
        <name>Mg(2+)</name>
        <dbReference type="ChEBI" id="CHEBI:18420"/>
    </ligand>
</feature>
<sequence length="604" mass="70027">MSSIIEWVTWPFRTIEFRINLFGESDCGKTSLLYQMKLGELVNTIPTIGFNVETVEYPRKYQWTIWDISLSNRMLHEKYIHHYLQGTDVALFIHNCDPQQLEPIYDFHYFLNFVHKYDCKHLWILLNKQDTLPPESAPLIVEGLRKKYEKEMAGYEHQLSWRILDHKLSAKTGEGVQEILHQLHSSANLLLRTRPKPQPQPRAEPVRDSEPKVVPDIPEDTISSPSQSKPIDNQTSQGSVNPQAFWNSFVTGDIPVWDHHTHLKVTYILVLEYTKRKRSTFAMADTMFAHLRRLRNCQPEKFKNRPHRTMTTFWILQLQIAIRDYTVKKKPGGDPLWTDFYNVLLNTPSVMDPRLWSSYYNTKHLFSPRAWDSWTPPDRRPLPVLASALDKPASLSPAQGSPARLIRFAFVFITQCENIRESCKEDAIRQAVATLQSTTIRLRTTNMAIPPYSETQARFWLDMVRACLRSLDILHEGSREILPSQLSFDSFISLFGLKPTSWKRYYSQRVWDSLAARVQFVPPDRRTLPSVINVSADHHEVVAIVGRMGKEALDPGLESLEDVLLTTYTENVESHRETEERVDVDAFLFCCDDTINHDKGDSDD</sequence>
<accession>A0A5N7A3S7</accession>
<dbReference type="PANTHER" id="PTHR11711">
    <property type="entry name" value="ADP RIBOSYLATION FACTOR-RELATED"/>
    <property type="match status" value="1"/>
</dbReference>
<dbReference type="GeneID" id="43657259"/>
<feature type="compositionally biased region" description="Polar residues" evidence="5">
    <location>
        <begin position="221"/>
        <end position="238"/>
    </location>
</feature>
<dbReference type="InterPro" id="IPR024156">
    <property type="entry name" value="Small_GTPase_ARF"/>
</dbReference>